<comment type="catalytic activity">
    <reaction evidence="13 15">
        <text>L-threonyl-[protein] + ATP = O-phospho-L-threonyl-[protein] + ADP + H(+)</text>
        <dbReference type="Rhea" id="RHEA:46608"/>
        <dbReference type="Rhea" id="RHEA-COMP:11060"/>
        <dbReference type="Rhea" id="RHEA-COMP:11605"/>
        <dbReference type="ChEBI" id="CHEBI:15378"/>
        <dbReference type="ChEBI" id="CHEBI:30013"/>
        <dbReference type="ChEBI" id="CHEBI:30616"/>
        <dbReference type="ChEBI" id="CHEBI:61977"/>
        <dbReference type="ChEBI" id="CHEBI:456216"/>
        <dbReference type="EC" id="2.7.11.1"/>
    </reaction>
</comment>
<keyword evidence="9 16" id="KW-1133">Transmembrane helix</keyword>
<keyword evidence="6 15" id="KW-0547">Nucleotide-binding</keyword>
<dbReference type="PROSITE" id="PS50927">
    <property type="entry name" value="BULB_LECTIN"/>
    <property type="match status" value="1"/>
</dbReference>
<protein>
    <recommendedName>
        <fullName evidence="15">Receptor-like serine/threonine-protein kinase</fullName>
        <ecNumber evidence="15">2.7.11.1</ecNumber>
    </recommendedName>
</protein>
<dbReference type="FunFam" id="2.90.10.10:FF:000001">
    <property type="entry name" value="G-type lectin S-receptor-like serine/threonine-protein kinase"/>
    <property type="match status" value="1"/>
</dbReference>
<dbReference type="Gene3D" id="3.30.200.20">
    <property type="entry name" value="Phosphorylase Kinase, domain 1"/>
    <property type="match status" value="1"/>
</dbReference>
<dbReference type="InterPro" id="IPR003609">
    <property type="entry name" value="Pan_app"/>
</dbReference>
<dbReference type="Proteomes" id="UP001153555">
    <property type="component" value="Unassembled WGS sequence"/>
</dbReference>
<evidence type="ECO:0000256" key="6">
    <source>
        <dbReference type="ARBA" id="ARBA00022741"/>
    </source>
</evidence>
<dbReference type="GO" id="GO:0005524">
    <property type="term" value="F:ATP binding"/>
    <property type="evidence" value="ECO:0007669"/>
    <property type="project" value="UniProtKB-KW"/>
</dbReference>
<evidence type="ECO:0000256" key="16">
    <source>
        <dbReference type="SAM" id="Phobius"/>
    </source>
</evidence>
<evidence type="ECO:0000259" key="20">
    <source>
        <dbReference type="PROSITE" id="PS50948"/>
    </source>
</evidence>
<sequence>MGRPIQDCFTFLLFFISFLAATALSEGQDMINSTHMITEGKTLISSSQGSFELGFFSPDGSKNRYIGIWYSTKIVAPVTVVWVANRDNPLSNTSGTELKVISPGILAILDGSGKIIWSSSSNTSSLAAQEPVAQLLDTGNLILREANDENPENYLWQSFDYPTDTFLPGMKLGWNLLTGHENYLSSWRSSDDPGTGDYSFHLDLTGYPHVILIRKPSVVRYRGGPWNGVWFNGNPGPSRNNLATYGLVFDETEVYFHYEILSNSVMVRVFVNQRGIIQTLVWVDREWNVTEPNTCDSYGHCGPYGRCDIRNSRICECMENFVPRYPDKWAATDWSGGCLRKTSLGCKSDGFVRYSDIKFPDTKHSLLNVTINLEECKVMCLMNCSCMAYANLDVRPGQSECMLWFGELVDMRVGYGAGQDLYIRMASSEFASDSKSNKGKILIGSLTSLVGLIFLGLSFTLYICKTHRICMLRKGDKIMIWRVAGWHKENKDLDLPSFAFSTIYKATNNFSKDKKLGAGGFGPVYKGTLEDGREIAVKRLSKTSMQGVDEFKNEVISIAKLQHRNLVKLLGWCIYGDEKMLIYEYMANKSLDLILFDQEKSKLLDWPKRVQIINGIARGLMYLHQDSRLRVIHRDLKTSNILLDMDMNPKISDFGMARTFGGNETGACTSRVVGTYGYMSPEYTIDGLFSVKSDVFSFGVMVLEILSSKRNRGFSHKDHHHNLLGHAWMLYKQRRPIELVNDYQSETCDSSEVLRLIEVGLLCVQKYPEDRPSMSLVVFMLENDVELPEAKEPGFFTERDAFANDQSISSTSGVSTNEITLTTFEAR</sequence>
<comment type="catalytic activity">
    <reaction evidence="14 15">
        <text>L-seryl-[protein] + ATP = O-phospho-L-seryl-[protein] + ADP + H(+)</text>
        <dbReference type="Rhea" id="RHEA:17989"/>
        <dbReference type="Rhea" id="RHEA-COMP:9863"/>
        <dbReference type="Rhea" id="RHEA-COMP:11604"/>
        <dbReference type="ChEBI" id="CHEBI:15378"/>
        <dbReference type="ChEBI" id="CHEBI:29999"/>
        <dbReference type="ChEBI" id="CHEBI:30616"/>
        <dbReference type="ChEBI" id="CHEBI:83421"/>
        <dbReference type="ChEBI" id="CHEBI:456216"/>
        <dbReference type="EC" id="2.7.11.1"/>
    </reaction>
</comment>
<keyword evidence="5 17" id="KW-0732">Signal</keyword>
<accession>A0A9N7RI36</accession>
<dbReference type="Pfam" id="PF08276">
    <property type="entry name" value="PAN_2"/>
    <property type="match status" value="1"/>
</dbReference>
<keyword evidence="7 15" id="KW-0418">Kinase</keyword>
<proteinExistence type="inferred from homology"/>
<dbReference type="PROSITE" id="PS00108">
    <property type="entry name" value="PROTEIN_KINASE_ST"/>
    <property type="match status" value="1"/>
</dbReference>
<comment type="caution">
    <text evidence="21">The sequence shown here is derived from an EMBL/GenBank/DDBJ whole genome shotgun (WGS) entry which is preliminary data.</text>
</comment>
<evidence type="ECO:0000259" key="18">
    <source>
        <dbReference type="PROSITE" id="PS50011"/>
    </source>
</evidence>
<feature type="domain" description="Apple" evidence="20">
    <location>
        <begin position="346"/>
        <end position="426"/>
    </location>
</feature>
<keyword evidence="3 15" id="KW-0808">Transferase</keyword>
<evidence type="ECO:0000256" key="12">
    <source>
        <dbReference type="ARBA" id="ARBA00023180"/>
    </source>
</evidence>
<dbReference type="SMART" id="SM00473">
    <property type="entry name" value="PAN_AP"/>
    <property type="match status" value="1"/>
</dbReference>
<dbReference type="InterPro" id="IPR011009">
    <property type="entry name" value="Kinase-like_dom_sf"/>
</dbReference>
<dbReference type="GO" id="GO:0048544">
    <property type="term" value="P:recognition of pollen"/>
    <property type="evidence" value="ECO:0007669"/>
    <property type="project" value="InterPro"/>
</dbReference>
<keyword evidence="10 16" id="KW-0472">Membrane</keyword>
<dbReference type="PROSITE" id="PS50948">
    <property type="entry name" value="PAN"/>
    <property type="match status" value="1"/>
</dbReference>
<dbReference type="FunFam" id="1.10.510.10:FF:000060">
    <property type="entry name" value="G-type lectin S-receptor-like serine/threonine-protein kinase"/>
    <property type="match status" value="1"/>
</dbReference>
<keyword evidence="11" id="KW-1015">Disulfide bond</keyword>
<feature type="signal peptide" evidence="17">
    <location>
        <begin position="1"/>
        <end position="27"/>
    </location>
</feature>
<dbReference type="InterPro" id="IPR024171">
    <property type="entry name" value="SRK-like_kinase"/>
</dbReference>
<dbReference type="PANTHER" id="PTHR32444:SF205">
    <property type="match status" value="1"/>
</dbReference>
<evidence type="ECO:0000256" key="2">
    <source>
        <dbReference type="ARBA" id="ARBA00022527"/>
    </source>
</evidence>
<organism evidence="21 22">
    <name type="scientific">Striga hermonthica</name>
    <name type="common">Purple witchweed</name>
    <name type="synonym">Buchnera hermonthica</name>
    <dbReference type="NCBI Taxonomy" id="68872"/>
    <lineage>
        <taxon>Eukaryota</taxon>
        <taxon>Viridiplantae</taxon>
        <taxon>Streptophyta</taxon>
        <taxon>Embryophyta</taxon>
        <taxon>Tracheophyta</taxon>
        <taxon>Spermatophyta</taxon>
        <taxon>Magnoliopsida</taxon>
        <taxon>eudicotyledons</taxon>
        <taxon>Gunneridae</taxon>
        <taxon>Pentapetalae</taxon>
        <taxon>asterids</taxon>
        <taxon>lamiids</taxon>
        <taxon>Lamiales</taxon>
        <taxon>Orobanchaceae</taxon>
        <taxon>Buchnereae</taxon>
        <taxon>Striga</taxon>
    </lineage>
</organism>
<dbReference type="Gene3D" id="2.90.10.10">
    <property type="entry name" value="Bulb-type lectin domain"/>
    <property type="match status" value="1"/>
</dbReference>
<dbReference type="InterPro" id="IPR021820">
    <property type="entry name" value="S-locus_recpt_kinase_C"/>
</dbReference>
<evidence type="ECO:0000256" key="14">
    <source>
        <dbReference type="ARBA" id="ARBA00048679"/>
    </source>
</evidence>
<gene>
    <name evidence="21" type="ORF">SHERM_25880</name>
</gene>
<feature type="transmembrane region" description="Helical" evidence="16">
    <location>
        <begin position="441"/>
        <end position="464"/>
    </location>
</feature>
<comment type="similarity">
    <text evidence="15">Belongs to the protein kinase superfamily. Ser/Thr protein kinase family.</text>
</comment>
<dbReference type="Gene3D" id="3.50.4.10">
    <property type="entry name" value="Hepatocyte Growth Factor"/>
    <property type="match status" value="1"/>
</dbReference>
<evidence type="ECO:0000256" key="1">
    <source>
        <dbReference type="ARBA" id="ARBA00004479"/>
    </source>
</evidence>
<dbReference type="EMBL" id="CACSLK010027829">
    <property type="protein sequence ID" value="CAA0830459.1"/>
    <property type="molecule type" value="Genomic_DNA"/>
</dbReference>
<comment type="subcellular location">
    <subcellularLocation>
        <location evidence="1">Membrane</location>
        <topology evidence="1">Single-pass type I membrane protein</topology>
    </subcellularLocation>
</comment>
<dbReference type="InterPro" id="IPR000719">
    <property type="entry name" value="Prot_kinase_dom"/>
</dbReference>
<dbReference type="CDD" id="cd14066">
    <property type="entry name" value="STKc_IRAK"/>
    <property type="match status" value="1"/>
</dbReference>
<evidence type="ECO:0000313" key="21">
    <source>
        <dbReference type="EMBL" id="CAA0830459.1"/>
    </source>
</evidence>
<dbReference type="CDD" id="cd00028">
    <property type="entry name" value="B_lectin"/>
    <property type="match status" value="1"/>
</dbReference>
<evidence type="ECO:0000256" key="9">
    <source>
        <dbReference type="ARBA" id="ARBA00022989"/>
    </source>
</evidence>
<evidence type="ECO:0000256" key="13">
    <source>
        <dbReference type="ARBA" id="ARBA00047899"/>
    </source>
</evidence>
<dbReference type="Pfam" id="PF01453">
    <property type="entry name" value="B_lectin"/>
    <property type="match status" value="1"/>
</dbReference>
<dbReference type="PIRSF" id="PIRSF000641">
    <property type="entry name" value="SRK"/>
    <property type="match status" value="1"/>
</dbReference>
<dbReference type="SUPFAM" id="SSF56112">
    <property type="entry name" value="Protein kinase-like (PK-like)"/>
    <property type="match status" value="1"/>
</dbReference>
<dbReference type="Pfam" id="PF07714">
    <property type="entry name" value="PK_Tyr_Ser-Thr"/>
    <property type="match status" value="1"/>
</dbReference>
<keyword evidence="4 16" id="KW-0812">Transmembrane</keyword>
<reference evidence="21" key="1">
    <citation type="submission" date="2019-12" db="EMBL/GenBank/DDBJ databases">
        <authorList>
            <person name="Scholes J."/>
        </authorList>
    </citation>
    <scope>NUCLEOTIDE SEQUENCE</scope>
</reference>
<evidence type="ECO:0000256" key="8">
    <source>
        <dbReference type="ARBA" id="ARBA00022840"/>
    </source>
</evidence>
<dbReference type="InterPro" id="IPR036426">
    <property type="entry name" value="Bulb-type_lectin_dom_sf"/>
</dbReference>
<evidence type="ECO:0000256" key="17">
    <source>
        <dbReference type="SAM" id="SignalP"/>
    </source>
</evidence>
<dbReference type="PROSITE" id="PS50011">
    <property type="entry name" value="PROTEIN_KINASE_DOM"/>
    <property type="match status" value="1"/>
</dbReference>
<keyword evidence="8 15" id="KW-0067">ATP-binding</keyword>
<dbReference type="EC" id="2.7.11.1" evidence="15"/>
<dbReference type="OrthoDB" id="785331at2759"/>
<dbReference type="SMART" id="SM00220">
    <property type="entry name" value="S_TKc"/>
    <property type="match status" value="1"/>
</dbReference>
<evidence type="ECO:0000256" key="4">
    <source>
        <dbReference type="ARBA" id="ARBA00022692"/>
    </source>
</evidence>
<keyword evidence="2 15" id="KW-0723">Serine/threonine-protein kinase</keyword>
<feature type="domain" description="Protein kinase" evidence="18">
    <location>
        <begin position="510"/>
        <end position="795"/>
    </location>
</feature>
<dbReference type="InterPro" id="IPR008271">
    <property type="entry name" value="Ser/Thr_kinase_AS"/>
</dbReference>
<evidence type="ECO:0000256" key="5">
    <source>
        <dbReference type="ARBA" id="ARBA00022729"/>
    </source>
</evidence>
<evidence type="ECO:0000259" key="19">
    <source>
        <dbReference type="PROSITE" id="PS50927"/>
    </source>
</evidence>
<dbReference type="SUPFAM" id="SSF51110">
    <property type="entry name" value="alpha-D-mannose-specific plant lectins"/>
    <property type="match status" value="1"/>
</dbReference>
<dbReference type="Pfam" id="PF11883">
    <property type="entry name" value="DUF3403"/>
    <property type="match status" value="1"/>
</dbReference>
<evidence type="ECO:0000256" key="15">
    <source>
        <dbReference type="PIRNR" id="PIRNR000641"/>
    </source>
</evidence>
<evidence type="ECO:0000256" key="7">
    <source>
        <dbReference type="ARBA" id="ARBA00022777"/>
    </source>
</evidence>
<feature type="domain" description="Bulb-type lectin" evidence="19">
    <location>
        <begin position="28"/>
        <end position="156"/>
    </location>
</feature>
<dbReference type="Pfam" id="PF00954">
    <property type="entry name" value="S_locus_glycop"/>
    <property type="match status" value="1"/>
</dbReference>
<keyword evidence="22" id="KW-1185">Reference proteome</keyword>
<keyword evidence="12" id="KW-0325">Glycoprotein</keyword>
<feature type="chain" id="PRO_5040308583" description="Receptor-like serine/threonine-protein kinase" evidence="17">
    <location>
        <begin position="28"/>
        <end position="827"/>
    </location>
</feature>
<dbReference type="GO" id="GO:0016020">
    <property type="term" value="C:membrane"/>
    <property type="evidence" value="ECO:0007669"/>
    <property type="project" value="UniProtKB-SubCell"/>
</dbReference>
<dbReference type="FunFam" id="3.30.200.20:FF:000195">
    <property type="entry name" value="G-type lectin S-receptor-like serine/threonine-protein kinase"/>
    <property type="match status" value="1"/>
</dbReference>
<evidence type="ECO:0000256" key="10">
    <source>
        <dbReference type="ARBA" id="ARBA00023136"/>
    </source>
</evidence>
<dbReference type="CDD" id="cd01098">
    <property type="entry name" value="PAN_AP_plant"/>
    <property type="match status" value="1"/>
</dbReference>
<dbReference type="InterPro" id="IPR001245">
    <property type="entry name" value="Ser-Thr/Tyr_kinase_cat_dom"/>
</dbReference>
<name>A0A9N7RI36_STRHE</name>
<evidence type="ECO:0000313" key="22">
    <source>
        <dbReference type="Proteomes" id="UP001153555"/>
    </source>
</evidence>
<dbReference type="PANTHER" id="PTHR32444">
    <property type="entry name" value="BULB-TYPE LECTIN DOMAIN-CONTAINING PROTEIN"/>
    <property type="match status" value="1"/>
</dbReference>
<dbReference type="SMART" id="SM00108">
    <property type="entry name" value="B_lectin"/>
    <property type="match status" value="1"/>
</dbReference>
<dbReference type="InterPro" id="IPR001480">
    <property type="entry name" value="Bulb-type_lectin_dom"/>
</dbReference>
<dbReference type="GO" id="GO:0004674">
    <property type="term" value="F:protein serine/threonine kinase activity"/>
    <property type="evidence" value="ECO:0007669"/>
    <property type="project" value="UniProtKB-KW"/>
</dbReference>
<dbReference type="AlphaFoldDB" id="A0A9N7RI36"/>
<dbReference type="InterPro" id="IPR000858">
    <property type="entry name" value="S_locus_glycoprot_dom"/>
</dbReference>
<evidence type="ECO:0000256" key="11">
    <source>
        <dbReference type="ARBA" id="ARBA00023157"/>
    </source>
</evidence>
<dbReference type="Gene3D" id="1.10.510.10">
    <property type="entry name" value="Transferase(Phosphotransferase) domain 1"/>
    <property type="match status" value="1"/>
</dbReference>
<evidence type="ECO:0000256" key="3">
    <source>
        <dbReference type="ARBA" id="ARBA00022679"/>
    </source>
</evidence>